<reference evidence="6 7" key="1">
    <citation type="submission" date="2011-04" db="EMBL/GenBank/DDBJ databases">
        <title>The Genome Sequence of Clostridium citroniae WAL-19142.</title>
        <authorList>
            <consortium name="The Broad Institute Genome Sequencing Platform"/>
            <person name="Earl A."/>
            <person name="Ward D."/>
            <person name="Feldgarden M."/>
            <person name="Gevers D."/>
            <person name="Warren Y.A."/>
            <person name="Tyrrell K.L."/>
            <person name="Citron D.M."/>
            <person name="Goldstein E.J."/>
            <person name="Daigneault M."/>
            <person name="Allen-Vercoe E."/>
            <person name="Young S.K."/>
            <person name="Zeng Q."/>
            <person name="Gargeya S."/>
            <person name="Fitzgerald M."/>
            <person name="Haas B."/>
            <person name="Abouelleil A."/>
            <person name="Alvarado L."/>
            <person name="Arachchi H.M."/>
            <person name="Berlin A."/>
            <person name="Brown A."/>
            <person name="Chapman S.B."/>
            <person name="Chen Z."/>
            <person name="Dunbar C."/>
            <person name="Freedman E."/>
            <person name="Gearin G."/>
            <person name="Gellesch M."/>
            <person name="Goldberg J."/>
            <person name="Griggs A."/>
            <person name="Gujja S."/>
            <person name="Heilman E.R."/>
            <person name="Heiman D."/>
            <person name="Howarth C."/>
            <person name="Larson L."/>
            <person name="Lui A."/>
            <person name="MacDonald P.J."/>
            <person name="Mehta T."/>
            <person name="Montmayeur A."/>
            <person name="Murphy C."/>
            <person name="Neiman D."/>
            <person name="Pearson M."/>
            <person name="Priest M."/>
            <person name="Roberts A."/>
            <person name="Saif S."/>
            <person name="Shea T."/>
            <person name="Shenoy N."/>
            <person name="Sisk P."/>
            <person name="Stolte C."/>
            <person name="Sykes S."/>
            <person name="White J."/>
            <person name="Yandava C."/>
            <person name="Wortman J."/>
            <person name="Nusbaum C."/>
            <person name="Birren B."/>
        </authorList>
    </citation>
    <scope>NUCLEOTIDE SEQUENCE [LARGE SCALE GENOMIC DNA]</scope>
    <source>
        <strain evidence="6 7">WAL-19142</strain>
    </source>
</reference>
<dbReference type="AlphaFoldDB" id="A0A0J9C1X3"/>
<dbReference type="RefSeq" id="WP_007859068.1">
    <property type="nucleotide sequence ID" value="NZ_KQ235879.1"/>
</dbReference>
<evidence type="ECO:0000313" key="6">
    <source>
        <dbReference type="EMBL" id="KMW18396.1"/>
    </source>
</evidence>
<dbReference type="Gene3D" id="1.10.1660.10">
    <property type="match status" value="1"/>
</dbReference>
<sequence length="135" mass="15376">METYSRGQLAKTARLNREALRYYENSGLIPKAGREANGYRAYPSETLVLLDFISTAKEAGFSLREIKELFSHLQGPTIDTADLEHIIEEKLAEVEEKKKALDRTKENLMDIKGHLDTPEECPVFQAFRTLTKKTS</sequence>
<evidence type="ECO:0000259" key="5">
    <source>
        <dbReference type="PROSITE" id="PS50937"/>
    </source>
</evidence>
<feature type="domain" description="HTH merR-type" evidence="5">
    <location>
        <begin position="3"/>
        <end position="72"/>
    </location>
</feature>
<keyword evidence="4" id="KW-0175">Coiled coil</keyword>
<proteinExistence type="predicted"/>
<feature type="coiled-coil region" evidence="4">
    <location>
        <begin position="84"/>
        <end position="111"/>
    </location>
</feature>
<gene>
    <name evidence="6" type="ORF">HMPREF9470_03306</name>
</gene>
<dbReference type="PATRIC" id="fig|742734.4.peg.3540"/>
<comment type="caution">
    <text evidence="6">The sequence shown here is derived from an EMBL/GenBank/DDBJ whole genome shotgun (WGS) entry which is preliminary data.</text>
</comment>
<name>A0A0J9C1X3_9FIRM</name>
<dbReference type="SUPFAM" id="SSF46955">
    <property type="entry name" value="Putative DNA-binding domain"/>
    <property type="match status" value="1"/>
</dbReference>
<organism evidence="6 7">
    <name type="scientific">[Clostridium] citroniae WAL-19142</name>
    <dbReference type="NCBI Taxonomy" id="742734"/>
    <lineage>
        <taxon>Bacteria</taxon>
        <taxon>Bacillati</taxon>
        <taxon>Bacillota</taxon>
        <taxon>Clostridia</taxon>
        <taxon>Lachnospirales</taxon>
        <taxon>Lachnospiraceae</taxon>
        <taxon>Enterocloster</taxon>
    </lineage>
</organism>
<evidence type="ECO:0000256" key="3">
    <source>
        <dbReference type="ARBA" id="ARBA00023163"/>
    </source>
</evidence>
<dbReference type="PRINTS" id="PR00040">
    <property type="entry name" value="HTHMERR"/>
</dbReference>
<evidence type="ECO:0000313" key="7">
    <source>
        <dbReference type="Proteomes" id="UP000037392"/>
    </source>
</evidence>
<dbReference type="Proteomes" id="UP000037392">
    <property type="component" value="Unassembled WGS sequence"/>
</dbReference>
<evidence type="ECO:0000256" key="1">
    <source>
        <dbReference type="ARBA" id="ARBA00023015"/>
    </source>
</evidence>
<dbReference type="Pfam" id="PF13411">
    <property type="entry name" value="MerR_1"/>
    <property type="match status" value="1"/>
</dbReference>
<dbReference type="SMART" id="SM00422">
    <property type="entry name" value="HTH_MERR"/>
    <property type="match status" value="1"/>
</dbReference>
<keyword evidence="3" id="KW-0804">Transcription</keyword>
<dbReference type="OrthoDB" id="9811174at2"/>
<dbReference type="GO" id="GO:0003700">
    <property type="term" value="F:DNA-binding transcription factor activity"/>
    <property type="evidence" value="ECO:0007669"/>
    <property type="project" value="InterPro"/>
</dbReference>
<dbReference type="InterPro" id="IPR047057">
    <property type="entry name" value="MerR_fam"/>
</dbReference>
<dbReference type="InterPro" id="IPR009061">
    <property type="entry name" value="DNA-bd_dom_put_sf"/>
</dbReference>
<keyword evidence="2" id="KW-0238">DNA-binding</keyword>
<dbReference type="EMBL" id="ADLK01000024">
    <property type="protein sequence ID" value="KMW18396.1"/>
    <property type="molecule type" value="Genomic_DNA"/>
</dbReference>
<dbReference type="InterPro" id="IPR000551">
    <property type="entry name" value="MerR-type_HTH_dom"/>
</dbReference>
<dbReference type="PROSITE" id="PS50937">
    <property type="entry name" value="HTH_MERR_2"/>
    <property type="match status" value="1"/>
</dbReference>
<dbReference type="GeneID" id="93162162"/>
<protein>
    <recommendedName>
        <fullName evidence="5">HTH merR-type domain-containing protein</fullName>
    </recommendedName>
</protein>
<dbReference type="GO" id="GO:0003677">
    <property type="term" value="F:DNA binding"/>
    <property type="evidence" value="ECO:0007669"/>
    <property type="project" value="UniProtKB-KW"/>
</dbReference>
<evidence type="ECO:0000256" key="4">
    <source>
        <dbReference type="SAM" id="Coils"/>
    </source>
</evidence>
<dbReference type="PANTHER" id="PTHR30204:SF94">
    <property type="entry name" value="HEAVY METAL-DEPENDENT TRANSCRIPTIONAL REGULATOR HI_0293-RELATED"/>
    <property type="match status" value="1"/>
</dbReference>
<accession>A0A0J9C1X3</accession>
<dbReference type="PANTHER" id="PTHR30204">
    <property type="entry name" value="REDOX-CYCLING DRUG-SENSING TRANSCRIPTIONAL ACTIVATOR SOXR"/>
    <property type="match status" value="1"/>
</dbReference>
<keyword evidence="1" id="KW-0805">Transcription regulation</keyword>
<dbReference type="PROSITE" id="PS00552">
    <property type="entry name" value="HTH_MERR_1"/>
    <property type="match status" value="1"/>
</dbReference>
<evidence type="ECO:0000256" key="2">
    <source>
        <dbReference type="ARBA" id="ARBA00023125"/>
    </source>
</evidence>